<reference evidence="7" key="1">
    <citation type="journal article" date="2017" name="Mycologia">
        <title>Fusarium algeriense, sp. nov., a novel toxigenic crown rot pathogen of durum wheat from Algeria is nested in the Fusarium burgessii species complex.</title>
        <authorList>
            <person name="Laraba I."/>
            <person name="Keddad A."/>
            <person name="Boureghda H."/>
            <person name="Abdallah N."/>
            <person name="Vaughan M.M."/>
            <person name="Proctor R.H."/>
            <person name="Busman M."/>
            <person name="O'Donnell K."/>
        </authorList>
    </citation>
    <scope>NUCLEOTIDE SEQUENCE</scope>
    <source>
        <strain evidence="7">NRRL 25174</strain>
    </source>
</reference>
<proteinExistence type="predicted"/>
<feature type="transmembrane region" description="Helical" evidence="6">
    <location>
        <begin position="186"/>
        <end position="204"/>
    </location>
</feature>
<dbReference type="PANTHER" id="PTHR11785">
    <property type="entry name" value="AMINO ACID TRANSPORTER"/>
    <property type="match status" value="1"/>
</dbReference>
<organism evidence="7 8">
    <name type="scientific">Fusarium beomiforme</name>
    <dbReference type="NCBI Taxonomy" id="44412"/>
    <lineage>
        <taxon>Eukaryota</taxon>
        <taxon>Fungi</taxon>
        <taxon>Dikarya</taxon>
        <taxon>Ascomycota</taxon>
        <taxon>Pezizomycotina</taxon>
        <taxon>Sordariomycetes</taxon>
        <taxon>Hypocreomycetidae</taxon>
        <taxon>Hypocreales</taxon>
        <taxon>Nectriaceae</taxon>
        <taxon>Fusarium</taxon>
        <taxon>Fusarium burgessii species complex</taxon>
    </lineage>
</organism>
<comment type="caution">
    <text evidence="7">The sequence shown here is derived from an EMBL/GenBank/DDBJ whole genome shotgun (WGS) entry which is preliminary data.</text>
</comment>
<evidence type="ECO:0000256" key="6">
    <source>
        <dbReference type="SAM" id="Phobius"/>
    </source>
</evidence>
<dbReference type="Pfam" id="PF13520">
    <property type="entry name" value="AA_permease_2"/>
    <property type="match status" value="1"/>
</dbReference>
<dbReference type="PANTHER" id="PTHR11785:SF353">
    <property type="entry name" value="METHIONINE TRANSPORTER (EUROFUNG)"/>
    <property type="match status" value="1"/>
</dbReference>
<dbReference type="InterPro" id="IPR050598">
    <property type="entry name" value="AminoAcid_Transporter"/>
</dbReference>
<feature type="transmembrane region" description="Helical" evidence="6">
    <location>
        <begin position="297"/>
        <end position="318"/>
    </location>
</feature>
<keyword evidence="8" id="KW-1185">Reference proteome</keyword>
<feature type="transmembrane region" description="Helical" evidence="6">
    <location>
        <begin position="102"/>
        <end position="126"/>
    </location>
</feature>
<feature type="transmembrane region" description="Helical" evidence="6">
    <location>
        <begin position="493"/>
        <end position="516"/>
    </location>
</feature>
<feature type="transmembrane region" description="Helical" evidence="6">
    <location>
        <begin position="399"/>
        <end position="416"/>
    </location>
</feature>
<dbReference type="EMBL" id="PVQB02000060">
    <property type="protein sequence ID" value="KAF4344215.1"/>
    <property type="molecule type" value="Genomic_DNA"/>
</dbReference>
<name>A0A9P5E2H0_9HYPO</name>
<evidence type="ECO:0000256" key="5">
    <source>
        <dbReference type="SAM" id="MobiDB-lite"/>
    </source>
</evidence>
<evidence type="ECO:0000313" key="8">
    <source>
        <dbReference type="Proteomes" id="UP000730481"/>
    </source>
</evidence>
<dbReference type="FunFam" id="1.20.1740.10:FF:000025">
    <property type="entry name" value="High-affinity methionine permease"/>
    <property type="match status" value="1"/>
</dbReference>
<dbReference type="InterPro" id="IPR002293">
    <property type="entry name" value="AA/rel_permease1"/>
</dbReference>
<evidence type="ECO:0000256" key="3">
    <source>
        <dbReference type="ARBA" id="ARBA00022989"/>
    </source>
</evidence>
<keyword evidence="2 6" id="KW-0812">Transmembrane</keyword>
<accession>A0A9P5E2H0</accession>
<dbReference type="Pfam" id="PF20174">
    <property type="entry name" value="DUF6540"/>
    <property type="match status" value="1"/>
</dbReference>
<dbReference type="GO" id="GO:0016020">
    <property type="term" value="C:membrane"/>
    <property type="evidence" value="ECO:0007669"/>
    <property type="project" value="UniProtKB-SubCell"/>
</dbReference>
<evidence type="ECO:0000256" key="4">
    <source>
        <dbReference type="ARBA" id="ARBA00023136"/>
    </source>
</evidence>
<protein>
    <submittedName>
        <fullName evidence="7">High affinity methionine permease</fullName>
    </submittedName>
</protein>
<feature type="transmembrane region" description="Helical" evidence="6">
    <location>
        <begin position="347"/>
        <end position="366"/>
    </location>
</feature>
<dbReference type="GO" id="GO:0015179">
    <property type="term" value="F:L-amino acid transmembrane transporter activity"/>
    <property type="evidence" value="ECO:0007669"/>
    <property type="project" value="TreeGrafter"/>
</dbReference>
<comment type="subcellular location">
    <subcellularLocation>
        <location evidence="1">Membrane</location>
        <topology evidence="1">Multi-pass membrane protein</topology>
    </subcellularLocation>
</comment>
<dbReference type="Proteomes" id="UP000730481">
    <property type="component" value="Unassembled WGS sequence"/>
</dbReference>
<gene>
    <name evidence="7" type="ORF">FBEOM_1809</name>
</gene>
<dbReference type="InterPro" id="IPR046670">
    <property type="entry name" value="DUF6540"/>
</dbReference>
<feature type="region of interest" description="Disordered" evidence="5">
    <location>
        <begin position="1"/>
        <end position="24"/>
    </location>
</feature>
<feature type="transmembrane region" description="Helical" evidence="6">
    <location>
        <begin position="460"/>
        <end position="481"/>
    </location>
</feature>
<dbReference type="OrthoDB" id="5982228at2759"/>
<keyword evidence="3 6" id="KW-1133">Transmembrane helix</keyword>
<evidence type="ECO:0000313" key="7">
    <source>
        <dbReference type="EMBL" id="KAF4344215.1"/>
    </source>
</evidence>
<dbReference type="AlphaFoldDB" id="A0A9P5E2H0"/>
<feature type="transmembrane region" description="Helical" evidence="6">
    <location>
        <begin position="428"/>
        <end position="444"/>
    </location>
</feature>
<dbReference type="Gene3D" id="1.20.1740.10">
    <property type="entry name" value="Amino acid/polyamine transporter I"/>
    <property type="match status" value="1"/>
</dbReference>
<feature type="transmembrane region" description="Helical" evidence="6">
    <location>
        <begin position="210"/>
        <end position="234"/>
    </location>
</feature>
<evidence type="ECO:0000256" key="1">
    <source>
        <dbReference type="ARBA" id="ARBA00004141"/>
    </source>
</evidence>
<keyword evidence="4 6" id="KW-0472">Membrane</keyword>
<reference evidence="7" key="2">
    <citation type="submission" date="2020-02" db="EMBL/GenBank/DDBJ databases">
        <title>Identification and distribution of gene clusters putatively required for synthesis of sphingolipid metabolism inhibitors in phylogenetically diverse species of the filamentous fungus Fusarium.</title>
        <authorList>
            <person name="Kim H.-S."/>
            <person name="Busman M."/>
            <person name="Brown D.W."/>
            <person name="Divon H."/>
            <person name="Uhlig S."/>
            <person name="Proctor R.H."/>
        </authorList>
    </citation>
    <scope>NUCLEOTIDE SEQUENCE</scope>
    <source>
        <strain evidence="7">NRRL 25174</strain>
    </source>
</reference>
<sequence>MGLPFKRKPQVTSQTVPEHPQSDSEASIIRDGDLAYVRQTAGNGASGYQEAVGAPVETRSPLGYHVNWLTIIFLNLNHMVGTGIFSTPATILRLTGSIGLALVYWVIGFLLAVAGLAVHMEFTSYFPNRSGSEVVWLEQGFPRPKHLFPVAFAVQSVLLSFSSSNAIVLSNYLWRIVGRTPDPWELKGVAIAAYTLAVIVVIAHNRYSLWAINIIGALKLLLLLFIAISGLVILGGHFGRIEDPGINFRNGFQGTTSSGYSLSQAMVNITFAFSGWQNAFSMANEIKNPIPTLKKNATASLLIVFSLYFLCNIAYFAAVPKDIFLESKELAAAVFFRTAFGSSAESALNFCVLLSSFGNLLAVLISQSRQIREIARQGVLPWTEFWVSTKPFGTPIGPYLLKWGFTFLMIVAPPAGDAFQFVVSLKTYPDAIFHAAMGVGLLLIRRRRSRSGTPRSDFRAWWALVILYLLAQVFLLVMPWIPPEGGIYAGTVSFLWCTYMIVGIGIMAICGIYYYLWMKVFPRWGNYSIRSQVVSVDDNGANTHRLLRSRKMPLPPPPPPPSFRAVTANALAAHPPPPVPEKGPADSLLLELIKHNGAPFNDHWAYFIKSSSNPGVGIVYEAIGDVRNGFQLQVRRNHDLTCDPPSTQIPLQRIDSTFVDEKSMLLSENPIPVCRFEKSLYKVKVPEKTLNNTTETEAPKKRIVQRNCQTWIVESADQLVADGIVSPDVAAYLYATKQV</sequence>
<evidence type="ECO:0000256" key="2">
    <source>
        <dbReference type="ARBA" id="ARBA00022692"/>
    </source>
</evidence>